<evidence type="ECO:0000256" key="1">
    <source>
        <dbReference type="SAM" id="MobiDB-lite"/>
    </source>
</evidence>
<comment type="caution">
    <text evidence="2">The sequence shown here is derived from an EMBL/GenBank/DDBJ whole genome shotgun (WGS) entry which is preliminary data.</text>
</comment>
<evidence type="ECO:0000313" key="2">
    <source>
        <dbReference type="EMBL" id="GFD57131.1"/>
    </source>
</evidence>
<feature type="compositionally biased region" description="Basic and acidic residues" evidence="1">
    <location>
        <begin position="49"/>
        <end position="64"/>
    </location>
</feature>
<feature type="region of interest" description="Disordered" evidence="1">
    <location>
        <begin position="33"/>
        <end position="64"/>
    </location>
</feature>
<feature type="non-terminal residue" evidence="2">
    <location>
        <position position="1"/>
    </location>
</feature>
<sequence length="64" mass="6410">DGGGDRRAGGATRCAVLAGNGVARRSGDDCVRRAASGQTGAHGAVPGDARLRQRSGDRDRHGPA</sequence>
<dbReference type="EMBL" id="BKCJ011837386">
    <property type="protein sequence ID" value="GFD57131.1"/>
    <property type="molecule type" value="Genomic_DNA"/>
</dbReference>
<dbReference type="AlphaFoldDB" id="A0A699XJQ0"/>
<protein>
    <submittedName>
        <fullName evidence="2">Uncharacterized protein</fullName>
    </submittedName>
</protein>
<gene>
    <name evidence="2" type="ORF">Tci_929100</name>
</gene>
<accession>A0A699XJQ0</accession>
<organism evidence="2">
    <name type="scientific">Tanacetum cinerariifolium</name>
    <name type="common">Dalmatian daisy</name>
    <name type="synonym">Chrysanthemum cinerariifolium</name>
    <dbReference type="NCBI Taxonomy" id="118510"/>
    <lineage>
        <taxon>Eukaryota</taxon>
        <taxon>Viridiplantae</taxon>
        <taxon>Streptophyta</taxon>
        <taxon>Embryophyta</taxon>
        <taxon>Tracheophyta</taxon>
        <taxon>Spermatophyta</taxon>
        <taxon>Magnoliopsida</taxon>
        <taxon>eudicotyledons</taxon>
        <taxon>Gunneridae</taxon>
        <taxon>Pentapetalae</taxon>
        <taxon>asterids</taxon>
        <taxon>campanulids</taxon>
        <taxon>Asterales</taxon>
        <taxon>Asteraceae</taxon>
        <taxon>Asteroideae</taxon>
        <taxon>Anthemideae</taxon>
        <taxon>Anthemidinae</taxon>
        <taxon>Tanacetum</taxon>
    </lineage>
</organism>
<name>A0A699XJQ0_TANCI</name>
<proteinExistence type="predicted"/>
<reference evidence="2" key="1">
    <citation type="journal article" date="2019" name="Sci. Rep.">
        <title>Draft genome of Tanacetum cinerariifolium, the natural source of mosquito coil.</title>
        <authorList>
            <person name="Yamashiro T."/>
            <person name="Shiraishi A."/>
            <person name="Satake H."/>
            <person name="Nakayama K."/>
        </authorList>
    </citation>
    <scope>NUCLEOTIDE SEQUENCE</scope>
</reference>